<comment type="caution">
    <text evidence="7">The sequence shown here is derived from an EMBL/GenBank/DDBJ whole genome shotgun (WGS) entry which is preliminary data.</text>
</comment>
<evidence type="ECO:0000256" key="2">
    <source>
        <dbReference type="ARBA" id="ARBA00023125"/>
    </source>
</evidence>
<protein>
    <submittedName>
        <fullName evidence="7">TetR family transcriptional regulator</fullName>
    </submittedName>
</protein>
<dbReference type="SUPFAM" id="SSF48498">
    <property type="entry name" value="Tetracyclin repressor-like, C-terminal domain"/>
    <property type="match status" value="1"/>
</dbReference>
<feature type="region of interest" description="Disordered" evidence="5">
    <location>
        <begin position="1"/>
        <end position="26"/>
    </location>
</feature>
<dbReference type="SUPFAM" id="SSF46689">
    <property type="entry name" value="Homeodomain-like"/>
    <property type="match status" value="1"/>
</dbReference>
<gene>
    <name evidence="7" type="ORF">C8N35_10659</name>
</gene>
<keyword evidence="2 4" id="KW-0238">DNA-binding</keyword>
<dbReference type="PROSITE" id="PS50977">
    <property type="entry name" value="HTH_TETR_2"/>
    <property type="match status" value="1"/>
</dbReference>
<dbReference type="EMBL" id="QAYG01000006">
    <property type="protein sequence ID" value="PTW59677.1"/>
    <property type="molecule type" value="Genomic_DNA"/>
</dbReference>
<evidence type="ECO:0000256" key="4">
    <source>
        <dbReference type="PROSITE-ProRule" id="PRU00335"/>
    </source>
</evidence>
<dbReference type="AlphaFoldDB" id="A0A2T5V7F2"/>
<evidence type="ECO:0000256" key="1">
    <source>
        <dbReference type="ARBA" id="ARBA00023015"/>
    </source>
</evidence>
<accession>A0A2T5V7F2</accession>
<dbReference type="Pfam" id="PF00440">
    <property type="entry name" value="TetR_N"/>
    <property type="match status" value="1"/>
</dbReference>
<dbReference type="OrthoDB" id="9795242at2"/>
<dbReference type="Proteomes" id="UP000244081">
    <property type="component" value="Unassembled WGS sequence"/>
</dbReference>
<keyword evidence="3" id="KW-0804">Transcription</keyword>
<feature type="compositionally biased region" description="Polar residues" evidence="5">
    <location>
        <begin position="1"/>
        <end position="13"/>
    </location>
</feature>
<dbReference type="InterPro" id="IPR036271">
    <property type="entry name" value="Tet_transcr_reg_TetR-rel_C_sf"/>
</dbReference>
<keyword evidence="1" id="KW-0805">Transcription regulation</keyword>
<feature type="domain" description="HTH tetR-type" evidence="6">
    <location>
        <begin position="26"/>
        <end position="86"/>
    </location>
</feature>
<dbReference type="InterPro" id="IPR001647">
    <property type="entry name" value="HTH_TetR"/>
</dbReference>
<evidence type="ECO:0000313" key="8">
    <source>
        <dbReference type="Proteomes" id="UP000244081"/>
    </source>
</evidence>
<dbReference type="Gene3D" id="1.10.10.60">
    <property type="entry name" value="Homeodomain-like"/>
    <property type="match status" value="1"/>
</dbReference>
<dbReference type="PANTHER" id="PTHR47506:SF1">
    <property type="entry name" value="HTH-TYPE TRANSCRIPTIONAL REGULATOR YJDC"/>
    <property type="match status" value="1"/>
</dbReference>
<dbReference type="PRINTS" id="PR00455">
    <property type="entry name" value="HTHTETR"/>
</dbReference>
<evidence type="ECO:0000313" key="7">
    <source>
        <dbReference type="EMBL" id="PTW59677.1"/>
    </source>
</evidence>
<dbReference type="RefSeq" id="WP_107990637.1">
    <property type="nucleotide sequence ID" value="NZ_QAYG01000006.1"/>
</dbReference>
<dbReference type="GO" id="GO:0003677">
    <property type="term" value="F:DNA binding"/>
    <property type="evidence" value="ECO:0007669"/>
    <property type="project" value="UniProtKB-UniRule"/>
</dbReference>
<name>A0A2T5V7F2_9HYPH</name>
<evidence type="ECO:0000259" key="6">
    <source>
        <dbReference type="PROSITE" id="PS50977"/>
    </source>
</evidence>
<dbReference type="PANTHER" id="PTHR47506">
    <property type="entry name" value="TRANSCRIPTIONAL REGULATORY PROTEIN"/>
    <property type="match status" value="1"/>
</dbReference>
<keyword evidence="8" id="KW-1185">Reference proteome</keyword>
<dbReference type="InterPro" id="IPR009057">
    <property type="entry name" value="Homeodomain-like_sf"/>
</dbReference>
<evidence type="ECO:0000256" key="3">
    <source>
        <dbReference type="ARBA" id="ARBA00023163"/>
    </source>
</evidence>
<sequence length="203" mass="21801">MDTTAPDTSTRRSPVQRPHGPGRPREYDTQAVLDAALRLFWERGYEATSVDALTAAMGLSKSSFYAAFGSKQGVLLAALQCYSDEVNAGWAALVAQADADGAMALVNALARPECGSRGCLFANMISERGPHDGEVADLGRQHFARIETLLARCLDAQNPQTAHDKARALMALAFGAMILRKSGVADDDVRHAIAQGERLITER</sequence>
<dbReference type="Gene3D" id="1.10.357.10">
    <property type="entry name" value="Tetracycline Repressor, domain 2"/>
    <property type="match status" value="1"/>
</dbReference>
<proteinExistence type="predicted"/>
<feature type="DNA-binding region" description="H-T-H motif" evidence="4">
    <location>
        <begin position="49"/>
        <end position="68"/>
    </location>
</feature>
<reference evidence="7 8" key="1">
    <citation type="submission" date="2018-04" db="EMBL/GenBank/DDBJ databases">
        <title>Genomic Encyclopedia of Archaeal and Bacterial Type Strains, Phase II (KMG-II): from individual species to whole genera.</title>
        <authorList>
            <person name="Goeker M."/>
        </authorList>
    </citation>
    <scope>NUCLEOTIDE SEQUENCE [LARGE SCALE GENOMIC DNA]</scope>
    <source>
        <strain evidence="7 8">DSM 23382</strain>
    </source>
</reference>
<evidence type="ECO:0000256" key="5">
    <source>
        <dbReference type="SAM" id="MobiDB-lite"/>
    </source>
</evidence>
<organism evidence="7 8">
    <name type="scientific">Breoghania corrubedonensis</name>
    <dbReference type="NCBI Taxonomy" id="665038"/>
    <lineage>
        <taxon>Bacteria</taxon>
        <taxon>Pseudomonadati</taxon>
        <taxon>Pseudomonadota</taxon>
        <taxon>Alphaproteobacteria</taxon>
        <taxon>Hyphomicrobiales</taxon>
        <taxon>Stappiaceae</taxon>
        <taxon>Breoghania</taxon>
    </lineage>
</organism>